<dbReference type="Proteomes" id="UP000053097">
    <property type="component" value="Unassembled WGS sequence"/>
</dbReference>
<dbReference type="Proteomes" id="UP000279307">
    <property type="component" value="Chromosome 7"/>
</dbReference>
<dbReference type="PANTHER" id="PTHR44086">
    <property type="entry name" value="THIOSULFATE SULFURTRANSFERASE RDL2, MITOCHONDRIAL-RELATED"/>
    <property type="match status" value="1"/>
</dbReference>
<dbReference type="Pfam" id="PF00581">
    <property type="entry name" value="Rhodanese"/>
    <property type="match status" value="1"/>
</dbReference>
<accession>A0A026W8V9</accession>
<organism evidence="2 4">
    <name type="scientific">Ooceraea biroi</name>
    <name type="common">Clonal raider ant</name>
    <name type="synonym">Cerapachys biroi</name>
    <dbReference type="NCBI Taxonomy" id="2015173"/>
    <lineage>
        <taxon>Eukaryota</taxon>
        <taxon>Metazoa</taxon>
        <taxon>Ecdysozoa</taxon>
        <taxon>Arthropoda</taxon>
        <taxon>Hexapoda</taxon>
        <taxon>Insecta</taxon>
        <taxon>Pterygota</taxon>
        <taxon>Neoptera</taxon>
        <taxon>Endopterygota</taxon>
        <taxon>Hymenoptera</taxon>
        <taxon>Apocrita</taxon>
        <taxon>Aculeata</taxon>
        <taxon>Formicoidea</taxon>
        <taxon>Formicidae</taxon>
        <taxon>Dorylinae</taxon>
        <taxon>Ooceraea</taxon>
    </lineage>
</organism>
<reference evidence="2 4" key="1">
    <citation type="journal article" date="2014" name="Curr. Biol.">
        <title>The genome of the clonal raider ant Cerapachys biroi.</title>
        <authorList>
            <person name="Oxley P.R."/>
            <person name="Ji L."/>
            <person name="Fetter-Pruneda I."/>
            <person name="McKenzie S.K."/>
            <person name="Li C."/>
            <person name="Hu H."/>
            <person name="Zhang G."/>
            <person name="Kronauer D.J."/>
        </authorList>
    </citation>
    <scope>NUCLEOTIDE SEQUENCE [LARGE SCALE GENOMIC DNA]</scope>
</reference>
<dbReference type="InterPro" id="IPR036873">
    <property type="entry name" value="Rhodanese-like_dom_sf"/>
</dbReference>
<evidence type="ECO:0000313" key="4">
    <source>
        <dbReference type="Proteomes" id="UP000053097"/>
    </source>
</evidence>
<dbReference type="AlphaFoldDB" id="A0A026W8V9"/>
<keyword evidence="4" id="KW-1185">Reference proteome</keyword>
<sequence length="183" mass="20783">MYARFARRFSQGFVLALSRRDAKGVLETAESHGRFLEIISNRPIDNLTRGLHFSNLPLRAADVTMSSGKVFNVDYEQLLEAQKDKDVLIVDVREQNEINETGKLPGSIHIPMNDVSNVLLNLSEEAFREQYGKRKPTKGTKIILSCRSGRRSGMVQEAIQKLGYENAYNYTGGWLDWESKQKS</sequence>
<dbReference type="SMART" id="SM00450">
    <property type="entry name" value="RHOD"/>
    <property type="match status" value="1"/>
</dbReference>
<feature type="domain" description="Rhodanese" evidence="1">
    <location>
        <begin position="83"/>
        <end position="182"/>
    </location>
</feature>
<keyword evidence="2" id="KW-0346">Stress response</keyword>
<dbReference type="PANTHER" id="PTHR44086:SF10">
    <property type="entry name" value="THIOSULFATE SULFURTRANSFERASE_RHODANESE-LIKE DOMAIN-CONTAINING PROTEIN 3"/>
    <property type="match status" value="1"/>
</dbReference>
<proteinExistence type="predicted"/>
<dbReference type="OrthoDB" id="566238at2759"/>
<name>A0A026W8V9_OOCBI</name>
<protein>
    <submittedName>
        <fullName evidence="2">Heat shock protein 67B2</fullName>
    </submittedName>
</protein>
<gene>
    <name evidence="3" type="ORF">DMN91_007519</name>
    <name evidence="2" type="ORF">X777_09733</name>
</gene>
<dbReference type="SUPFAM" id="SSF52821">
    <property type="entry name" value="Rhodanese/Cell cycle control phosphatase"/>
    <property type="match status" value="1"/>
</dbReference>
<reference evidence="3" key="2">
    <citation type="journal article" date="2018" name="Genome Res.">
        <title>The genomic architecture and molecular evolution of ant odorant receptors.</title>
        <authorList>
            <person name="McKenzie S.K."/>
            <person name="Kronauer D.J.C."/>
        </authorList>
    </citation>
    <scope>NUCLEOTIDE SEQUENCE [LARGE SCALE GENOMIC DNA]</scope>
    <source>
        <strain evidence="3">Clonal line C1</strain>
    </source>
</reference>
<dbReference type="PROSITE" id="PS50206">
    <property type="entry name" value="RHODANESE_3"/>
    <property type="match status" value="1"/>
</dbReference>
<reference evidence="3" key="3">
    <citation type="submission" date="2018-07" db="EMBL/GenBank/DDBJ databases">
        <authorList>
            <person name="Mckenzie S.K."/>
            <person name="Kronauer D.J.C."/>
        </authorList>
    </citation>
    <scope>NUCLEOTIDE SEQUENCE</scope>
    <source>
        <strain evidence="3">Clonal line C1</strain>
    </source>
</reference>
<dbReference type="OMA" id="REYSAGW"/>
<evidence type="ECO:0000259" key="1">
    <source>
        <dbReference type="PROSITE" id="PS50206"/>
    </source>
</evidence>
<dbReference type="EMBL" id="QOIP01000007">
    <property type="protein sequence ID" value="RLU20905.1"/>
    <property type="molecule type" value="Genomic_DNA"/>
</dbReference>
<dbReference type="EMBL" id="KK107390">
    <property type="protein sequence ID" value="EZA51464.1"/>
    <property type="molecule type" value="Genomic_DNA"/>
</dbReference>
<evidence type="ECO:0000313" key="2">
    <source>
        <dbReference type="EMBL" id="EZA51464.1"/>
    </source>
</evidence>
<dbReference type="InterPro" id="IPR001763">
    <property type="entry name" value="Rhodanese-like_dom"/>
</dbReference>
<evidence type="ECO:0000313" key="3">
    <source>
        <dbReference type="EMBL" id="RLU20905.1"/>
    </source>
</evidence>
<dbReference type="STRING" id="2015173.A0A026W8V9"/>
<dbReference type="Gene3D" id="3.40.250.10">
    <property type="entry name" value="Rhodanese-like domain"/>
    <property type="match status" value="1"/>
</dbReference>